<organism evidence="8 9">
    <name type="scientific">Ensete ventricosum</name>
    <name type="common">Abyssinian banana</name>
    <name type="synonym">Musa ensete</name>
    <dbReference type="NCBI Taxonomy" id="4639"/>
    <lineage>
        <taxon>Eukaryota</taxon>
        <taxon>Viridiplantae</taxon>
        <taxon>Streptophyta</taxon>
        <taxon>Embryophyta</taxon>
        <taxon>Tracheophyta</taxon>
        <taxon>Spermatophyta</taxon>
        <taxon>Magnoliopsida</taxon>
        <taxon>Liliopsida</taxon>
        <taxon>Zingiberales</taxon>
        <taxon>Musaceae</taxon>
        <taxon>Ensete</taxon>
    </lineage>
</organism>
<evidence type="ECO:0000256" key="3">
    <source>
        <dbReference type="ARBA" id="ARBA00023125"/>
    </source>
</evidence>
<accession>A0A427AQE2</accession>
<dbReference type="InterPro" id="IPR044810">
    <property type="entry name" value="WRKY_plant"/>
</dbReference>
<dbReference type="SUPFAM" id="SSF118290">
    <property type="entry name" value="WRKY DNA-binding domain"/>
    <property type="match status" value="1"/>
</dbReference>
<dbReference type="Gene3D" id="2.20.25.80">
    <property type="entry name" value="WRKY domain"/>
    <property type="match status" value="1"/>
</dbReference>
<reference evidence="8 9" key="1">
    <citation type="journal article" date="2014" name="Agronomy (Basel)">
        <title>A Draft Genome Sequence for Ensete ventricosum, the Drought-Tolerant Tree Against Hunger.</title>
        <authorList>
            <person name="Harrison J."/>
            <person name="Moore K.A."/>
            <person name="Paszkiewicz K."/>
            <person name="Jones T."/>
            <person name="Grant M."/>
            <person name="Ambacheew D."/>
            <person name="Muzemil S."/>
            <person name="Studholme D.J."/>
        </authorList>
    </citation>
    <scope>NUCLEOTIDE SEQUENCE [LARGE SCALE GENOMIC DNA]</scope>
</reference>
<evidence type="ECO:0000256" key="1">
    <source>
        <dbReference type="ARBA" id="ARBA00004123"/>
    </source>
</evidence>
<evidence type="ECO:0000256" key="6">
    <source>
        <dbReference type="SAM" id="MobiDB-lite"/>
    </source>
</evidence>
<evidence type="ECO:0000256" key="4">
    <source>
        <dbReference type="ARBA" id="ARBA00023163"/>
    </source>
</evidence>
<feature type="domain" description="WRKY" evidence="7">
    <location>
        <begin position="156"/>
        <end position="222"/>
    </location>
</feature>
<feature type="compositionally biased region" description="Polar residues" evidence="6">
    <location>
        <begin position="72"/>
        <end position="85"/>
    </location>
</feature>
<dbReference type="InterPro" id="IPR036576">
    <property type="entry name" value="WRKY_dom_sf"/>
</dbReference>
<evidence type="ECO:0000259" key="7">
    <source>
        <dbReference type="PROSITE" id="PS50811"/>
    </source>
</evidence>
<feature type="region of interest" description="Disordered" evidence="6">
    <location>
        <begin position="216"/>
        <end position="245"/>
    </location>
</feature>
<sequence>MGSTRSDYPSLNLDLNVGSLPFPVDSPVSAIIKALEAELVLATEEYKKLNEVLAVTIAGYSELRNQLIELMSTNSPEEGSRSQSPPGKRKSERLDANMESTSSEGSCKRVRDDCKPKVWKLHVRSNPSDTCLVGSATFLSSSSFLHVPGSKPTSSCALQVVRDGYQWRKYGQKVTRDNPCPRAYFRCSFAPSCPVKKKVQRSAEDTSILVATYEGEHNHDPHSQPGAPSLRPNTAALDLKSPGSKSEMVSQEFHRSLVERMAFSLSEDPAFKAALATAITGRMLPLRTS</sequence>
<keyword evidence="3" id="KW-0238">DNA-binding</keyword>
<name>A0A427AQE2_ENSVE</name>
<dbReference type="PANTHER" id="PTHR31429:SF114">
    <property type="entry name" value="WRKY TRANSCRIPTION FACTOR WRKY71"/>
    <property type="match status" value="1"/>
</dbReference>
<evidence type="ECO:0000256" key="2">
    <source>
        <dbReference type="ARBA" id="ARBA00023015"/>
    </source>
</evidence>
<dbReference type="Pfam" id="PF03106">
    <property type="entry name" value="WRKY"/>
    <property type="match status" value="1"/>
</dbReference>
<dbReference type="Proteomes" id="UP000287651">
    <property type="component" value="Unassembled WGS sequence"/>
</dbReference>
<dbReference type="InterPro" id="IPR003657">
    <property type="entry name" value="WRKY_dom"/>
</dbReference>
<evidence type="ECO:0000256" key="5">
    <source>
        <dbReference type="ARBA" id="ARBA00023242"/>
    </source>
</evidence>
<proteinExistence type="predicted"/>
<dbReference type="GO" id="GO:0003700">
    <property type="term" value="F:DNA-binding transcription factor activity"/>
    <property type="evidence" value="ECO:0007669"/>
    <property type="project" value="InterPro"/>
</dbReference>
<dbReference type="GO" id="GO:0043565">
    <property type="term" value="F:sequence-specific DNA binding"/>
    <property type="evidence" value="ECO:0007669"/>
    <property type="project" value="InterPro"/>
</dbReference>
<feature type="region of interest" description="Disordered" evidence="6">
    <location>
        <begin position="72"/>
        <end position="107"/>
    </location>
</feature>
<dbReference type="AlphaFoldDB" id="A0A427AQE2"/>
<protein>
    <recommendedName>
        <fullName evidence="7">WRKY domain-containing protein</fullName>
    </recommendedName>
</protein>
<evidence type="ECO:0000313" key="8">
    <source>
        <dbReference type="EMBL" id="RRT78427.1"/>
    </source>
</evidence>
<keyword evidence="2" id="KW-0805">Transcription regulation</keyword>
<comment type="caution">
    <text evidence="8">The sequence shown here is derived from an EMBL/GenBank/DDBJ whole genome shotgun (WGS) entry which is preliminary data.</text>
</comment>
<keyword evidence="4" id="KW-0804">Transcription</keyword>
<dbReference type="EMBL" id="AMZH03001680">
    <property type="protein sequence ID" value="RRT78427.1"/>
    <property type="molecule type" value="Genomic_DNA"/>
</dbReference>
<comment type="subcellular location">
    <subcellularLocation>
        <location evidence="1">Nucleus</location>
    </subcellularLocation>
</comment>
<gene>
    <name evidence="8" type="ORF">B296_00019371</name>
</gene>
<keyword evidence="5" id="KW-0539">Nucleus</keyword>
<dbReference type="PANTHER" id="PTHR31429">
    <property type="entry name" value="WRKY TRANSCRIPTION FACTOR 36-RELATED"/>
    <property type="match status" value="1"/>
</dbReference>
<evidence type="ECO:0000313" key="9">
    <source>
        <dbReference type="Proteomes" id="UP000287651"/>
    </source>
</evidence>
<dbReference type="PROSITE" id="PS50811">
    <property type="entry name" value="WRKY"/>
    <property type="match status" value="1"/>
</dbReference>
<dbReference type="SMART" id="SM00774">
    <property type="entry name" value="WRKY"/>
    <property type="match status" value="1"/>
</dbReference>
<dbReference type="GO" id="GO:0005634">
    <property type="term" value="C:nucleus"/>
    <property type="evidence" value="ECO:0007669"/>
    <property type="project" value="UniProtKB-SubCell"/>
</dbReference>